<sequence>MMSLSAKIKSSPRIKNMVYKMIVRNARPRFWIRFFITPFMHHFGKKSVIRRYTRMDLFPFQKFSIGANSTVEDFCTVNNGVGDVFIGDDCRIGLGSVLIGPVTIGNQVILAQNIVASGLNHTYTDVNLPIRLQKVTTAPIIIEDEVWIGANAVITAGVTIGKHSVVAGGAVVTKNIPPYSVAVGNPAKVIKRYDFEKKEWVKVIV</sequence>
<evidence type="ECO:0000256" key="2">
    <source>
        <dbReference type="ARBA" id="ARBA00022679"/>
    </source>
</evidence>
<dbReference type="InterPro" id="IPR051159">
    <property type="entry name" value="Hexapeptide_acetyltransf"/>
</dbReference>
<dbReference type="EMBL" id="VLLI01000015">
    <property type="protein sequence ID" value="TWI95539.1"/>
    <property type="molecule type" value="Genomic_DNA"/>
</dbReference>
<dbReference type="InterPro" id="IPR011004">
    <property type="entry name" value="Trimer_LpxA-like_sf"/>
</dbReference>
<name>A0A562TPP7_9SPHI</name>
<dbReference type="Proteomes" id="UP000317010">
    <property type="component" value="Unassembled WGS sequence"/>
</dbReference>
<evidence type="ECO:0000256" key="3">
    <source>
        <dbReference type="ARBA" id="ARBA00022737"/>
    </source>
</evidence>
<evidence type="ECO:0000256" key="4">
    <source>
        <dbReference type="ARBA" id="ARBA00023315"/>
    </source>
</evidence>
<dbReference type="CDD" id="cd04647">
    <property type="entry name" value="LbH_MAT_like"/>
    <property type="match status" value="1"/>
</dbReference>
<keyword evidence="4" id="KW-0012">Acyltransferase</keyword>
<organism evidence="5 6">
    <name type="scientific">Mucilaginibacter frigoritolerans</name>
    <dbReference type="NCBI Taxonomy" id="652788"/>
    <lineage>
        <taxon>Bacteria</taxon>
        <taxon>Pseudomonadati</taxon>
        <taxon>Bacteroidota</taxon>
        <taxon>Sphingobacteriia</taxon>
        <taxon>Sphingobacteriales</taxon>
        <taxon>Sphingobacteriaceae</taxon>
        <taxon>Mucilaginibacter</taxon>
    </lineage>
</organism>
<evidence type="ECO:0000313" key="6">
    <source>
        <dbReference type="Proteomes" id="UP000317010"/>
    </source>
</evidence>
<proteinExistence type="inferred from homology"/>
<evidence type="ECO:0000313" key="5">
    <source>
        <dbReference type="EMBL" id="TWI95539.1"/>
    </source>
</evidence>
<dbReference type="PANTHER" id="PTHR23416">
    <property type="entry name" value="SIALIC ACID SYNTHASE-RELATED"/>
    <property type="match status" value="1"/>
</dbReference>
<dbReference type="InterPro" id="IPR001451">
    <property type="entry name" value="Hexapep"/>
</dbReference>
<keyword evidence="6" id="KW-1185">Reference proteome</keyword>
<dbReference type="PROSITE" id="PS00101">
    <property type="entry name" value="HEXAPEP_TRANSFERASES"/>
    <property type="match status" value="1"/>
</dbReference>
<protein>
    <submittedName>
        <fullName evidence="5">Acetyltransferase-like isoleucine patch superfamily enzyme</fullName>
    </submittedName>
</protein>
<dbReference type="Pfam" id="PF14602">
    <property type="entry name" value="Hexapep_2"/>
    <property type="match status" value="2"/>
</dbReference>
<reference evidence="5 6" key="1">
    <citation type="submission" date="2019-07" db="EMBL/GenBank/DDBJ databases">
        <title>Genomic Encyclopedia of Archaeal and Bacterial Type Strains, Phase II (KMG-II): from individual species to whole genera.</title>
        <authorList>
            <person name="Goeker M."/>
        </authorList>
    </citation>
    <scope>NUCLEOTIDE SEQUENCE [LARGE SCALE GENOMIC DNA]</scope>
    <source>
        <strain evidence="5 6">ATCC BAA-1854</strain>
    </source>
</reference>
<accession>A0A562TPP7</accession>
<keyword evidence="2 5" id="KW-0808">Transferase</keyword>
<dbReference type="GO" id="GO:0005829">
    <property type="term" value="C:cytosol"/>
    <property type="evidence" value="ECO:0007669"/>
    <property type="project" value="TreeGrafter"/>
</dbReference>
<gene>
    <name evidence="5" type="ORF">JN11_04278</name>
</gene>
<dbReference type="GO" id="GO:0008374">
    <property type="term" value="F:O-acyltransferase activity"/>
    <property type="evidence" value="ECO:0007669"/>
    <property type="project" value="TreeGrafter"/>
</dbReference>
<comment type="caution">
    <text evidence="5">The sequence shown here is derived from an EMBL/GenBank/DDBJ whole genome shotgun (WGS) entry which is preliminary data.</text>
</comment>
<comment type="similarity">
    <text evidence="1">Belongs to the transferase hexapeptide repeat family.</text>
</comment>
<dbReference type="PANTHER" id="PTHR23416:SF23">
    <property type="entry name" value="ACETYLTRANSFERASE C18B11.09C-RELATED"/>
    <property type="match status" value="1"/>
</dbReference>
<dbReference type="AlphaFoldDB" id="A0A562TPP7"/>
<dbReference type="InterPro" id="IPR018357">
    <property type="entry name" value="Hexapep_transf_CS"/>
</dbReference>
<keyword evidence="3" id="KW-0677">Repeat</keyword>
<dbReference type="SUPFAM" id="SSF51161">
    <property type="entry name" value="Trimeric LpxA-like enzymes"/>
    <property type="match status" value="1"/>
</dbReference>
<dbReference type="Gene3D" id="2.160.10.10">
    <property type="entry name" value="Hexapeptide repeat proteins"/>
    <property type="match status" value="2"/>
</dbReference>
<evidence type="ECO:0000256" key="1">
    <source>
        <dbReference type="ARBA" id="ARBA00007274"/>
    </source>
</evidence>